<comment type="caution">
    <text evidence="1">The sequence shown here is derived from an EMBL/GenBank/DDBJ whole genome shotgun (WGS) entry which is preliminary data.</text>
</comment>
<dbReference type="EMBL" id="WMEQ01000003">
    <property type="protein sequence ID" value="MYL33230.1"/>
    <property type="molecule type" value="Genomic_DNA"/>
</dbReference>
<dbReference type="AlphaFoldDB" id="A0A6I4ZZ04"/>
<evidence type="ECO:0000313" key="1">
    <source>
        <dbReference type="EMBL" id="MYL33230.1"/>
    </source>
</evidence>
<organism evidence="1 2">
    <name type="scientific">Pontibacillus yanchengensis</name>
    <dbReference type="NCBI Taxonomy" id="462910"/>
    <lineage>
        <taxon>Bacteria</taxon>
        <taxon>Bacillati</taxon>
        <taxon>Bacillota</taxon>
        <taxon>Bacilli</taxon>
        <taxon>Bacillales</taxon>
        <taxon>Bacillaceae</taxon>
        <taxon>Pontibacillus</taxon>
    </lineage>
</organism>
<proteinExistence type="predicted"/>
<gene>
    <name evidence="1" type="ORF">GLW05_06405</name>
</gene>
<reference evidence="1 2" key="1">
    <citation type="submission" date="2019-11" db="EMBL/GenBank/DDBJ databases">
        <title>Genome sequences of 17 halophilic strains isolated from different environments.</title>
        <authorList>
            <person name="Furrow R.E."/>
        </authorList>
    </citation>
    <scope>NUCLEOTIDE SEQUENCE [LARGE SCALE GENOMIC DNA]</scope>
    <source>
        <strain evidence="1 2">22514_16_FS</strain>
    </source>
</reference>
<name>A0A6I4ZZ04_9BACI</name>
<dbReference type="Proteomes" id="UP000468638">
    <property type="component" value="Unassembled WGS sequence"/>
</dbReference>
<sequence>MNRELLHERVYALKYVLEGGQVDLGSAQREIEQDLDHVKTAKDGMIDPETVSPKIIEIVKATLDQEQH</sequence>
<dbReference type="RefSeq" id="WP_160846745.1">
    <property type="nucleotide sequence ID" value="NZ_WMEQ01000003.1"/>
</dbReference>
<dbReference type="OrthoDB" id="2691876at2"/>
<evidence type="ECO:0000313" key="2">
    <source>
        <dbReference type="Proteomes" id="UP000468638"/>
    </source>
</evidence>
<accession>A0A6I4ZZ04</accession>
<protein>
    <submittedName>
        <fullName evidence="1">Uncharacterized protein</fullName>
    </submittedName>
</protein>